<dbReference type="AlphaFoldDB" id="A0A0A8XYJ1"/>
<evidence type="ECO:0000313" key="1">
    <source>
        <dbReference type="EMBL" id="JAD19049.1"/>
    </source>
</evidence>
<proteinExistence type="predicted"/>
<dbReference type="EMBL" id="GBRH01278846">
    <property type="protein sequence ID" value="JAD19049.1"/>
    <property type="molecule type" value="Transcribed_RNA"/>
</dbReference>
<protein>
    <submittedName>
        <fullName evidence="1">Uncharacterized protein</fullName>
    </submittedName>
</protein>
<reference evidence="1" key="1">
    <citation type="submission" date="2014-09" db="EMBL/GenBank/DDBJ databases">
        <authorList>
            <person name="Magalhaes I.L.F."/>
            <person name="Oliveira U."/>
            <person name="Santos F.R."/>
            <person name="Vidigal T.H.D.A."/>
            <person name="Brescovit A.D."/>
            <person name="Santos A.J."/>
        </authorList>
    </citation>
    <scope>NUCLEOTIDE SEQUENCE</scope>
    <source>
        <tissue evidence="1">Shoot tissue taken approximately 20 cm above the soil surface</tissue>
    </source>
</reference>
<organism evidence="1">
    <name type="scientific">Arundo donax</name>
    <name type="common">Giant reed</name>
    <name type="synonym">Donax arundinaceus</name>
    <dbReference type="NCBI Taxonomy" id="35708"/>
    <lineage>
        <taxon>Eukaryota</taxon>
        <taxon>Viridiplantae</taxon>
        <taxon>Streptophyta</taxon>
        <taxon>Embryophyta</taxon>
        <taxon>Tracheophyta</taxon>
        <taxon>Spermatophyta</taxon>
        <taxon>Magnoliopsida</taxon>
        <taxon>Liliopsida</taxon>
        <taxon>Poales</taxon>
        <taxon>Poaceae</taxon>
        <taxon>PACMAD clade</taxon>
        <taxon>Arundinoideae</taxon>
        <taxon>Arundineae</taxon>
        <taxon>Arundo</taxon>
    </lineage>
</organism>
<reference evidence="1" key="2">
    <citation type="journal article" date="2015" name="Data Brief">
        <title>Shoot transcriptome of the giant reed, Arundo donax.</title>
        <authorList>
            <person name="Barrero R.A."/>
            <person name="Guerrero F.D."/>
            <person name="Moolhuijzen P."/>
            <person name="Goolsby J.A."/>
            <person name="Tidwell J."/>
            <person name="Bellgard S.E."/>
            <person name="Bellgard M.I."/>
        </authorList>
    </citation>
    <scope>NUCLEOTIDE SEQUENCE</scope>
    <source>
        <tissue evidence="1">Shoot tissue taken approximately 20 cm above the soil surface</tissue>
    </source>
</reference>
<name>A0A0A8XYJ1_ARUDO</name>
<sequence>MLAFAWYISQLHNFYHISYHCNCISAISYWPLAKDEKLGWWG</sequence>
<accession>A0A0A8XYJ1</accession>